<keyword evidence="1" id="KW-0547">Nucleotide-binding</keyword>
<gene>
    <name evidence="7" type="ORF">D6C13_24175</name>
</gene>
<keyword evidence="2" id="KW-0067">ATP-binding</keyword>
<dbReference type="PANTHER" id="PTHR32071">
    <property type="entry name" value="TRANSCRIPTIONAL REGULATORY PROTEIN"/>
    <property type="match status" value="1"/>
</dbReference>
<dbReference type="SMART" id="SM00382">
    <property type="entry name" value="AAA"/>
    <property type="match status" value="1"/>
</dbReference>
<feature type="domain" description="Sigma-54 factor interaction" evidence="6">
    <location>
        <begin position="326"/>
        <end position="552"/>
    </location>
</feature>
<keyword evidence="3" id="KW-0805">Transcription regulation</keyword>
<name>A0A419N283_9GAMM</name>
<keyword evidence="8" id="KW-1185">Reference proteome</keyword>
<dbReference type="Gene3D" id="1.10.8.60">
    <property type="match status" value="1"/>
</dbReference>
<dbReference type="PRINTS" id="PR01590">
    <property type="entry name" value="HTHFIS"/>
</dbReference>
<dbReference type="AlphaFoldDB" id="A0A419N283"/>
<sequence length="642" mass="71366">MAKIAVISPSSQLTVVVESLLVQRDLPIILAQASEATAVIIARRLIENGIEILISRGKTAELLRESVQIPVIEIRHTFLDCFNSYQKARIHSDNVAFLATSQAYAKALSKALPFLKGASICTIDPFDKAESISSVFEQLRKDNISVVIGGLSLQKIAISYGMHYVMSEADPDSIDDAMSEALHLLKIEADKQRKNLELKKRYEMISAILNCVSEGLLSIDAQLKITNINEIALRYLKPVEPGAEIKHQILRNSFLIVLQSGQSVSGVLVETGRHSLSINISPVMLHDNIAGAVASIQNQSEIKKIEQKMRLKHSETHTADKTFKDIIGSSPVLISAKHLAEKYARVESTVMIEGETGTGKELFAQSIHNASARASGPFVAINCASFAASVIESELFGYVKGAFTGALQEGKIGVFEQAHGGTIFLDEISELSIDIQLKLLRTLQERKIIRIGDNKIIPVDIRIITASNKNLMRLIEQGKFREDFYYRICVLRLALPSLQQRQSDIPSLVMHLLQIQSHDYFSISKDVLHKLSQREWPGNIRQLSNIVERLVVVAEDKVIDEAMLDSVLADVEPMRISNDYQPDGSGDLPDEKYLLMNALKQVRGNRQQAAKLLGISSTTLWRRIKKHQDSDPIFFATLKYPV</sequence>
<dbReference type="PROSITE" id="PS50045">
    <property type="entry name" value="SIGMA54_INTERACT_4"/>
    <property type="match status" value="1"/>
</dbReference>
<accession>A0A419N283</accession>
<organism evidence="7 8">
    <name type="scientific">Rahnella woolbedingensis</name>
    <dbReference type="NCBI Taxonomy" id="1510574"/>
    <lineage>
        <taxon>Bacteria</taxon>
        <taxon>Pseudomonadati</taxon>
        <taxon>Pseudomonadota</taxon>
        <taxon>Gammaproteobacteria</taxon>
        <taxon>Enterobacterales</taxon>
        <taxon>Yersiniaceae</taxon>
        <taxon>Rahnella</taxon>
    </lineage>
</organism>
<dbReference type="Gene3D" id="1.10.10.60">
    <property type="entry name" value="Homeodomain-like"/>
    <property type="match status" value="1"/>
</dbReference>
<dbReference type="PROSITE" id="PS00675">
    <property type="entry name" value="SIGMA54_INTERACT_1"/>
    <property type="match status" value="1"/>
</dbReference>
<dbReference type="InterPro" id="IPR027417">
    <property type="entry name" value="P-loop_NTPase"/>
</dbReference>
<evidence type="ECO:0000259" key="6">
    <source>
        <dbReference type="PROSITE" id="PS50045"/>
    </source>
</evidence>
<dbReference type="InterPro" id="IPR058031">
    <property type="entry name" value="AAA_lid_NorR"/>
</dbReference>
<dbReference type="Pfam" id="PF02954">
    <property type="entry name" value="HTH_8"/>
    <property type="match status" value="1"/>
</dbReference>
<dbReference type="InterPro" id="IPR002197">
    <property type="entry name" value="HTH_Fis"/>
</dbReference>
<dbReference type="FunFam" id="3.40.50.300:FF:000006">
    <property type="entry name" value="DNA-binding transcriptional regulator NtrC"/>
    <property type="match status" value="1"/>
</dbReference>
<dbReference type="EMBL" id="RAHH01000047">
    <property type="protein sequence ID" value="RJT33305.1"/>
    <property type="molecule type" value="Genomic_DNA"/>
</dbReference>
<dbReference type="SUPFAM" id="SSF159800">
    <property type="entry name" value="PrpR receptor domain-like"/>
    <property type="match status" value="1"/>
</dbReference>
<protein>
    <submittedName>
        <fullName evidence="7">AAA family ATPase</fullName>
    </submittedName>
</protein>
<dbReference type="Gene3D" id="3.40.50.2300">
    <property type="match status" value="1"/>
</dbReference>
<dbReference type="SUPFAM" id="SSF52540">
    <property type="entry name" value="P-loop containing nucleoside triphosphate hydrolases"/>
    <property type="match status" value="1"/>
</dbReference>
<dbReference type="Pfam" id="PF00158">
    <property type="entry name" value="Sigma54_activat"/>
    <property type="match status" value="1"/>
</dbReference>
<evidence type="ECO:0000256" key="3">
    <source>
        <dbReference type="ARBA" id="ARBA00023015"/>
    </source>
</evidence>
<dbReference type="Pfam" id="PF25601">
    <property type="entry name" value="AAA_lid_14"/>
    <property type="match status" value="1"/>
</dbReference>
<evidence type="ECO:0000256" key="1">
    <source>
        <dbReference type="ARBA" id="ARBA00022741"/>
    </source>
</evidence>
<comment type="caution">
    <text evidence="7">The sequence shown here is derived from an EMBL/GenBank/DDBJ whole genome shotgun (WGS) entry which is preliminary data.</text>
</comment>
<dbReference type="Gene3D" id="3.40.50.300">
    <property type="entry name" value="P-loop containing nucleotide triphosphate hydrolases"/>
    <property type="match status" value="1"/>
</dbReference>
<reference evidence="7 8" key="1">
    <citation type="submission" date="2018-09" db="EMBL/GenBank/DDBJ databases">
        <authorList>
            <person name="Le Fleche-Mateos A."/>
        </authorList>
    </citation>
    <scope>NUCLEOTIDE SEQUENCE [LARGE SCALE GENOMIC DNA]</scope>
    <source>
        <strain evidence="7 8">DSM 27399</strain>
    </source>
</reference>
<dbReference type="SUPFAM" id="SSF46689">
    <property type="entry name" value="Homeodomain-like"/>
    <property type="match status" value="1"/>
</dbReference>
<evidence type="ECO:0000256" key="5">
    <source>
        <dbReference type="ARBA" id="ARBA00023163"/>
    </source>
</evidence>
<dbReference type="InterPro" id="IPR002078">
    <property type="entry name" value="Sigma_54_int"/>
</dbReference>
<dbReference type="OrthoDB" id="9804019at2"/>
<evidence type="ECO:0000313" key="7">
    <source>
        <dbReference type="EMBL" id="RJT33305.1"/>
    </source>
</evidence>
<dbReference type="PANTHER" id="PTHR32071:SF57">
    <property type="entry name" value="C4-DICARBOXYLATE TRANSPORT TRANSCRIPTIONAL REGULATORY PROTEIN DCTD"/>
    <property type="match status" value="1"/>
</dbReference>
<dbReference type="InterPro" id="IPR025662">
    <property type="entry name" value="Sigma_54_int_dom_ATP-bd_1"/>
</dbReference>
<dbReference type="InterPro" id="IPR010524">
    <property type="entry name" value="Sig_transdc_resp-reg_PrpR_N"/>
</dbReference>
<dbReference type="GO" id="GO:0005524">
    <property type="term" value="F:ATP binding"/>
    <property type="evidence" value="ECO:0007669"/>
    <property type="project" value="UniProtKB-KW"/>
</dbReference>
<dbReference type="Gene3D" id="3.40.50.10660">
    <property type="entry name" value="PrpR receptor domain-like"/>
    <property type="match status" value="1"/>
</dbReference>
<dbReference type="Gene3D" id="3.30.450.20">
    <property type="entry name" value="PAS domain"/>
    <property type="match status" value="1"/>
</dbReference>
<dbReference type="GO" id="GO:0000156">
    <property type="term" value="F:phosphorelay response regulator activity"/>
    <property type="evidence" value="ECO:0007669"/>
    <property type="project" value="InterPro"/>
</dbReference>
<dbReference type="Proteomes" id="UP000284908">
    <property type="component" value="Unassembled WGS sequence"/>
</dbReference>
<dbReference type="PROSITE" id="PS00688">
    <property type="entry name" value="SIGMA54_INTERACT_3"/>
    <property type="match status" value="1"/>
</dbReference>
<dbReference type="InterPro" id="IPR025943">
    <property type="entry name" value="Sigma_54_int_dom_ATP-bd_2"/>
</dbReference>
<proteinExistence type="predicted"/>
<keyword evidence="5" id="KW-0804">Transcription</keyword>
<keyword evidence="4" id="KW-0238">DNA-binding</keyword>
<dbReference type="InterPro" id="IPR025944">
    <property type="entry name" value="Sigma_54_int_dom_CS"/>
</dbReference>
<evidence type="ECO:0000256" key="4">
    <source>
        <dbReference type="ARBA" id="ARBA00023125"/>
    </source>
</evidence>
<dbReference type="RefSeq" id="WP_120135178.1">
    <property type="nucleotide sequence ID" value="NZ_RAHH01000047.1"/>
</dbReference>
<dbReference type="PROSITE" id="PS00676">
    <property type="entry name" value="SIGMA54_INTERACT_2"/>
    <property type="match status" value="1"/>
</dbReference>
<dbReference type="Pfam" id="PF06506">
    <property type="entry name" value="PrpR_N"/>
    <property type="match status" value="1"/>
</dbReference>
<evidence type="ECO:0000256" key="2">
    <source>
        <dbReference type="ARBA" id="ARBA00022840"/>
    </source>
</evidence>
<dbReference type="GO" id="GO:0006355">
    <property type="term" value="P:regulation of DNA-templated transcription"/>
    <property type="evidence" value="ECO:0007669"/>
    <property type="project" value="InterPro"/>
</dbReference>
<dbReference type="GO" id="GO:0043565">
    <property type="term" value="F:sequence-specific DNA binding"/>
    <property type="evidence" value="ECO:0007669"/>
    <property type="project" value="InterPro"/>
</dbReference>
<dbReference type="InterPro" id="IPR009057">
    <property type="entry name" value="Homeodomain-like_sf"/>
</dbReference>
<evidence type="ECO:0000313" key="8">
    <source>
        <dbReference type="Proteomes" id="UP000284908"/>
    </source>
</evidence>
<dbReference type="InterPro" id="IPR003593">
    <property type="entry name" value="AAA+_ATPase"/>
</dbReference>
<dbReference type="CDD" id="cd00009">
    <property type="entry name" value="AAA"/>
    <property type="match status" value="1"/>
</dbReference>